<evidence type="ECO:0000313" key="2">
    <source>
        <dbReference type="EMBL" id="MBP1890310.1"/>
    </source>
</evidence>
<evidence type="ECO:0000313" key="3">
    <source>
        <dbReference type="Proteomes" id="UP000783390"/>
    </source>
</evidence>
<feature type="transmembrane region" description="Helical" evidence="1">
    <location>
        <begin position="6"/>
        <end position="29"/>
    </location>
</feature>
<reference evidence="2 3" key="1">
    <citation type="submission" date="2021-03" db="EMBL/GenBank/DDBJ databases">
        <title>Genomic Encyclopedia of Type Strains, Phase IV (KMG-IV): sequencing the most valuable type-strain genomes for metagenomic binning, comparative biology and taxonomic classification.</title>
        <authorList>
            <person name="Goeker M."/>
        </authorList>
    </citation>
    <scope>NUCLEOTIDE SEQUENCE [LARGE SCALE GENOMIC DNA]</scope>
    <source>
        <strain evidence="2 3">DSM 3984</strain>
    </source>
</reference>
<accession>A0ABS4F220</accession>
<keyword evidence="1" id="KW-0472">Membrane</keyword>
<gene>
    <name evidence="2" type="ORF">J2Z53_001905</name>
</gene>
<dbReference type="InterPro" id="IPR017259">
    <property type="entry name" value="UCP037672"/>
</dbReference>
<dbReference type="RefSeq" id="WP_209797234.1">
    <property type="nucleotide sequence ID" value="NZ_JAGGJZ010000006.1"/>
</dbReference>
<feature type="transmembrane region" description="Helical" evidence="1">
    <location>
        <begin position="78"/>
        <end position="97"/>
    </location>
</feature>
<protein>
    <submittedName>
        <fullName evidence="2">Magnesium-transporting ATPase (P-type)</fullName>
    </submittedName>
</protein>
<feature type="transmembrane region" description="Helical" evidence="1">
    <location>
        <begin position="104"/>
        <end position="121"/>
    </location>
</feature>
<dbReference type="EMBL" id="JAGGJZ010000006">
    <property type="protein sequence ID" value="MBP1890310.1"/>
    <property type="molecule type" value="Genomic_DNA"/>
</dbReference>
<keyword evidence="1" id="KW-1133">Transmembrane helix</keyword>
<sequence>MGNELIAFALIFTILGLAIHKFKCYWLISGYNTASKEEKQSVDIKSISKILAKSLYFSSAICIISYLINLIYPLSKNFYPLIVLIPVAFGILKMGFLKFMDKSESIAITILIILFSILASLI</sequence>
<organism evidence="2 3">
    <name type="scientific">Clostridium moniliforme</name>
    <dbReference type="NCBI Taxonomy" id="39489"/>
    <lineage>
        <taxon>Bacteria</taxon>
        <taxon>Bacillati</taxon>
        <taxon>Bacillota</taxon>
        <taxon>Clostridia</taxon>
        <taxon>Eubacteriales</taxon>
        <taxon>Clostridiaceae</taxon>
        <taxon>Clostridium</taxon>
    </lineage>
</organism>
<feature type="transmembrane region" description="Helical" evidence="1">
    <location>
        <begin position="50"/>
        <end position="72"/>
    </location>
</feature>
<evidence type="ECO:0000256" key="1">
    <source>
        <dbReference type="SAM" id="Phobius"/>
    </source>
</evidence>
<keyword evidence="3" id="KW-1185">Reference proteome</keyword>
<comment type="caution">
    <text evidence="2">The sequence shown here is derived from an EMBL/GenBank/DDBJ whole genome shotgun (WGS) entry which is preliminary data.</text>
</comment>
<name>A0ABS4F220_9CLOT</name>
<dbReference type="Pfam" id="PF12650">
    <property type="entry name" value="DUF3784"/>
    <property type="match status" value="1"/>
</dbReference>
<dbReference type="Proteomes" id="UP000783390">
    <property type="component" value="Unassembled WGS sequence"/>
</dbReference>
<keyword evidence="1" id="KW-0812">Transmembrane</keyword>
<proteinExistence type="predicted"/>